<keyword evidence="2" id="KW-0472">Membrane</keyword>
<feature type="compositionally biased region" description="Basic and acidic residues" evidence="1">
    <location>
        <begin position="148"/>
        <end position="168"/>
    </location>
</feature>
<protein>
    <submittedName>
        <fullName evidence="3">Uncharacterized protein</fullName>
    </submittedName>
</protein>
<keyword evidence="2" id="KW-0812">Transmembrane</keyword>
<organism evidence="3 4">
    <name type="scientific">Pyrrhoderma noxium</name>
    <dbReference type="NCBI Taxonomy" id="2282107"/>
    <lineage>
        <taxon>Eukaryota</taxon>
        <taxon>Fungi</taxon>
        <taxon>Dikarya</taxon>
        <taxon>Basidiomycota</taxon>
        <taxon>Agaricomycotina</taxon>
        <taxon>Agaricomycetes</taxon>
        <taxon>Hymenochaetales</taxon>
        <taxon>Hymenochaetaceae</taxon>
        <taxon>Pyrrhoderma</taxon>
    </lineage>
</organism>
<sequence>MAIARTCFYAVIRVVDCMTSVTALTLILIGFIVYSNLTKKPYYISMEDTPQPRARVVSRHTKSSKKKDANLKPESVTVAESQETDRSRKHVIAIAPCSTKNPESSSKKSTVKGRDRSESDPTSDKPRFKAMKEVFPRMTKKVNTLRAPRPEQTDQKVKEEVNGVEKKNTAQGPSKVVGGVFKPLQKDMVKAKESIAIKKISKGTKSPSTVLFA</sequence>
<proteinExistence type="predicted"/>
<feature type="compositionally biased region" description="Basic residues" evidence="1">
    <location>
        <begin position="56"/>
        <end position="65"/>
    </location>
</feature>
<keyword evidence="2" id="KW-1133">Transmembrane helix</keyword>
<dbReference type="AlphaFoldDB" id="A0A286ULB0"/>
<feature type="region of interest" description="Disordered" evidence="1">
    <location>
        <begin position="144"/>
        <end position="178"/>
    </location>
</feature>
<gene>
    <name evidence="3" type="ORF">PNOK_0301800</name>
</gene>
<dbReference type="EMBL" id="NBII01000003">
    <property type="protein sequence ID" value="PAV20391.1"/>
    <property type="molecule type" value="Genomic_DNA"/>
</dbReference>
<feature type="region of interest" description="Disordered" evidence="1">
    <location>
        <begin position="54"/>
        <end position="127"/>
    </location>
</feature>
<name>A0A286ULB0_9AGAM</name>
<comment type="caution">
    <text evidence="3">The sequence shown here is derived from an EMBL/GenBank/DDBJ whole genome shotgun (WGS) entry which is preliminary data.</text>
</comment>
<keyword evidence="4" id="KW-1185">Reference proteome</keyword>
<evidence type="ECO:0000313" key="4">
    <source>
        <dbReference type="Proteomes" id="UP000217199"/>
    </source>
</evidence>
<evidence type="ECO:0000256" key="2">
    <source>
        <dbReference type="SAM" id="Phobius"/>
    </source>
</evidence>
<dbReference type="InParanoid" id="A0A286ULB0"/>
<feature type="transmembrane region" description="Helical" evidence="2">
    <location>
        <begin position="7"/>
        <end position="34"/>
    </location>
</feature>
<feature type="compositionally biased region" description="Polar residues" evidence="1">
    <location>
        <begin position="98"/>
        <end position="108"/>
    </location>
</feature>
<accession>A0A286ULB0</accession>
<feature type="compositionally biased region" description="Basic and acidic residues" evidence="1">
    <location>
        <begin position="112"/>
        <end position="127"/>
    </location>
</feature>
<dbReference type="Proteomes" id="UP000217199">
    <property type="component" value="Unassembled WGS sequence"/>
</dbReference>
<evidence type="ECO:0000256" key="1">
    <source>
        <dbReference type="SAM" id="MobiDB-lite"/>
    </source>
</evidence>
<reference evidence="3 4" key="1">
    <citation type="journal article" date="2017" name="Mol. Ecol.">
        <title>Comparative and population genomic landscape of Phellinus noxius: A hypervariable fungus causing root rot in trees.</title>
        <authorList>
            <person name="Chung C.L."/>
            <person name="Lee T.J."/>
            <person name="Akiba M."/>
            <person name="Lee H.H."/>
            <person name="Kuo T.H."/>
            <person name="Liu D."/>
            <person name="Ke H.M."/>
            <person name="Yokoi T."/>
            <person name="Roa M.B."/>
            <person name="Lu M.J."/>
            <person name="Chang Y.Y."/>
            <person name="Ann P.J."/>
            <person name="Tsai J.N."/>
            <person name="Chen C.Y."/>
            <person name="Tzean S.S."/>
            <person name="Ota Y."/>
            <person name="Hattori T."/>
            <person name="Sahashi N."/>
            <person name="Liou R.F."/>
            <person name="Kikuchi T."/>
            <person name="Tsai I.J."/>
        </authorList>
    </citation>
    <scope>NUCLEOTIDE SEQUENCE [LARGE SCALE GENOMIC DNA]</scope>
    <source>
        <strain evidence="3 4">FFPRI411160</strain>
    </source>
</reference>
<evidence type="ECO:0000313" key="3">
    <source>
        <dbReference type="EMBL" id="PAV20391.1"/>
    </source>
</evidence>